<dbReference type="GO" id="GO:0005886">
    <property type="term" value="C:plasma membrane"/>
    <property type="evidence" value="ECO:0007669"/>
    <property type="project" value="UniProtKB-SubCell"/>
</dbReference>
<feature type="transmembrane region" description="Helical" evidence="8">
    <location>
        <begin position="110"/>
        <end position="134"/>
    </location>
</feature>
<evidence type="ECO:0000256" key="5">
    <source>
        <dbReference type="ARBA" id="ARBA00022692"/>
    </source>
</evidence>
<dbReference type="AlphaFoldDB" id="A0AAW1D0X2"/>
<evidence type="ECO:0000313" key="9">
    <source>
        <dbReference type="EMBL" id="KAK9504604.1"/>
    </source>
</evidence>
<feature type="transmembrane region" description="Helical" evidence="8">
    <location>
        <begin position="298"/>
        <end position="318"/>
    </location>
</feature>
<dbReference type="InterPro" id="IPR002293">
    <property type="entry name" value="AA/rel_permease1"/>
</dbReference>
<evidence type="ECO:0000313" key="10">
    <source>
        <dbReference type="Proteomes" id="UP001461498"/>
    </source>
</evidence>
<evidence type="ECO:0000256" key="4">
    <source>
        <dbReference type="ARBA" id="ARBA00022475"/>
    </source>
</evidence>
<dbReference type="PIRSF" id="PIRSF006060">
    <property type="entry name" value="AA_transporter"/>
    <property type="match status" value="1"/>
</dbReference>
<evidence type="ECO:0000256" key="1">
    <source>
        <dbReference type="ARBA" id="ARBA00004651"/>
    </source>
</evidence>
<evidence type="ECO:0008006" key="11">
    <source>
        <dbReference type="Google" id="ProtNLM"/>
    </source>
</evidence>
<keyword evidence="10" id="KW-1185">Reference proteome</keyword>
<evidence type="ECO:0000256" key="8">
    <source>
        <dbReference type="SAM" id="Phobius"/>
    </source>
</evidence>
<dbReference type="EMBL" id="JAPXFL010000007">
    <property type="protein sequence ID" value="KAK9504604.1"/>
    <property type="molecule type" value="Genomic_DNA"/>
</dbReference>
<dbReference type="Proteomes" id="UP001461498">
    <property type="component" value="Unassembled WGS sequence"/>
</dbReference>
<feature type="transmembrane region" description="Helical" evidence="8">
    <location>
        <begin position="222"/>
        <end position="239"/>
    </location>
</feature>
<feature type="transmembrane region" description="Helical" evidence="8">
    <location>
        <begin position="350"/>
        <end position="369"/>
    </location>
</feature>
<comment type="similarity">
    <text evidence="2">Belongs to the amino acid-polyamine-organocation (APC) superfamily. L-type amino acid transporter (LAT) (TC 2.A.3.8) family.</text>
</comment>
<comment type="subcellular location">
    <subcellularLocation>
        <location evidence="1">Cell membrane</location>
        <topology evidence="1">Multi-pass membrane protein</topology>
    </subcellularLocation>
</comment>
<keyword evidence="6 8" id="KW-1133">Transmembrane helix</keyword>
<sequence length="492" mass="54053">MEVVPPNSPSGDLLVSPTDDKNEKVRLKKELGLLEGVAIIIGIIVGSGIFISPQGVIKEAGSVGTSLLVWILCGLLSTVGALCYAELGTSIPKSGGDYAYIYEAFGPVPAFLYLWDAMLIFVPTTNAIMGLTFAKYVIKPFFPECNPPEFSDRLIAAAVICFFTFINCYDVKGTTRVQNAFMFTKIGAVAIIILSGIGYIFFETDENFHNVFEGGKTSPGKIAVAIYAGIFSYSGWNYLNFMTEELKNPYVNLPRAIYISLPLVTAIYVLANIAYVAVLTPAQMIASEAIAVTFGNEILGFLSGSVPILVALSALGGLSVHIMTSSRMCFVGARYGHFPTMLSHINVNKYTPTPSLVFLCILSLIMLCTNDINVLITYASFVESFFITLSVSGLLWLRYKQPNMTRPIKVNLVIPVAFVIICVFLVVLPIYEKPYEVGMGVLITLTGFPAYYLGVVCQNKPKWFTHYFNGLTYTIQKLFMSAKEDKLEEYEM</sequence>
<dbReference type="FunFam" id="1.20.1740.10:FF:000003">
    <property type="entry name" value="Y+L amino acid transporter 1 isoform X1"/>
    <property type="match status" value="1"/>
</dbReference>
<feature type="transmembrane region" description="Helical" evidence="8">
    <location>
        <begin position="437"/>
        <end position="457"/>
    </location>
</feature>
<evidence type="ECO:0000256" key="6">
    <source>
        <dbReference type="ARBA" id="ARBA00022989"/>
    </source>
</evidence>
<dbReference type="GO" id="GO:0015179">
    <property type="term" value="F:L-amino acid transmembrane transporter activity"/>
    <property type="evidence" value="ECO:0007669"/>
    <property type="project" value="TreeGrafter"/>
</dbReference>
<protein>
    <recommendedName>
        <fullName evidence="11">Y+L amino acid transporter 2</fullName>
    </recommendedName>
</protein>
<feature type="transmembrane region" description="Helical" evidence="8">
    <location>
        <begin position="409"/>
        <end position="431"/>
    </location>
</feature>
<proteinExistence type="inferred from homology"/>
<feature type="transmembrane region" description="Helical" evidence="8">
    <location>
        <begin position="259"/>
        <end position="278"/>
    </location>
</feature>
<feature type="transmembrane region" description="Helical" evidence="8">
    <location>
        <begin position="183"/>
        <end position="202"/>
    </location>
</feature>
<dbReference type="PANTHER" id="PTHR11785:SF535">
    <property type="entry name" value="GH08870P"/>
    <property type="match status" value="1"/>
</dbReference>
<dbReference type="Gene3D" id="1.20.1740.10">
    <property type="entry name" value="Amino acid/polyamine transporter I"/>
    <property type="match status" value="1"/>
</dbReference>
<keyword evidence="4" id="KW-1003">Cell membrane</keyword>
<keyword evidence="3" id="KW-0813">Transport</keyword>
<evidence type="ECO:0000256" key="2">
    <source>
        <dbReference type="ARBA" id="ARBA00007040"/>
    </source>
</evidence>
<feature type="transmembrane region" description="Helical" evidence="8">
    <location>
        <begin position="154"/>
        <end position="171"/>
    </location>
</feature>
<evidence type="ECO:0000256" key="3">
    <source>
        <dbReference type="ARBA" id="ARBA00022448"/>
    </source>
</evidence>
<organism evidence="9 10">
    <name type="scientific">Rhynocoris fuscipes</name>
    <dbReference type="NCBI Taxonomy" id="488301"/>
    <lineage>
        <taxon>Eukaryota</taxon>
        <taxon>Metazoa</taxon>
        <taxon>Ecdysozoa</taxon>
        <taxon>Arthropoda</taxon>
        <taxon>Hexapoda</taxon>
        <taxon>Insecta</taxon>
        <taxon>Pterygota</taxon>
        <taxon>Neoptera</taxon>
        <taxon>Paraneoptera</taxon>
        <taxon>Hemiptera</taxon>
        <taxon>Heteroptera</taxon>
        <taxon>Panheteroptera</taxon>
        <taxon>Cimicomorpha</taxon>
        <taxon>Reduviidae</taxon>
        <taxon>Harpactorinae</taxon>
        <taxon>Harpactorini</taxon>
        <taxon>Rhynocoris</taxon>
    </lineage>
</organism>
<name>A0AAW1D0X2_9HEMI</name>
<feature type="transmembrane region" description="Helical" evidence="8">
    <location>
        <begin position="375"/>
        <end position="397"/>
    </location>
</feature>
<comment type="caution">
    <text evidence="9">The sequence shown here is derived from an EMBL/GenBank/DDBJ whole genome shotgun (WGS) entry which is preliminary data.</text>
</comment>
<evidence type="ECO:0000256" key="7">
    <source>
        <dbReference type="ARBA" id="ARBA00023136"/>
    </source>
</evidence>
<reference evidence="9 10" key="1">
    <citation type="submission" date="2022-12" db="EMBL/GenBank/DDBJ databases">
        <title>Chromosome-level genome assembly of true bugs.</title>
        <authorList>
            <person name="Ma L."/>
            <person name="Li H."/>
        </authorList>
    </citation>
    <scope>NUCLEOTIDE SEQUENCE [LARGE SCALE GENOMIC DNA]</scope>
    <source>
        <strain evidence="9">Lab_2022b</strain>
    </source>
</reference>
<accession>A0AAW1D0X2</accession>
<gene>
    <name evidence="9" type="ORF">O3M35_010905</name>
</gene>
<feature type="transmembrane region" description="Helical" evidence="8">
    <location>
        <begin position="31"/>
        <end position="51"/>
    </location>
</feature>
<keyword evidence="5 8" id="KW-0812">Transmembrane</keyword>
<dbReference type="PANTHER" id="PTHR11785">
    <property type="entry name" value="AMINO ACID TRANSPORTER"/>
    <property type="match status" value="1"/>
</dbReference>
<feature type="transmembrane region" description="Helical" evidence="8">
    <location>
        <begin position="63"/>
        <end position="85"/>
    </location>
</feature>
<keyword evidence="7 8" id="KW-0472">Membrane</keyword>
<dbReference type="Pfam" id="PF13520">
    <property type="entry name" value="AA_permease_2"/>
    <property type="match status" value="1"/>
</dbReference>
<dbReference type="InterPro" id="IPR050598">
    <property type="entry name" value="AminoAcid_Transporter"/>
</dbReference>